<dbReference type="InterPro" id="IPR053952">
    <property type="entry name" value="K_trans_C"/>
</dbReference>
<sequence>MPFDESRRRTRLTRGSAYFPEQQALGLRGYPAPAVQLGLLPRFEIRHTLDRESGQIYLPAINIALVAGVLLLVLEFQSSSAMAAAYGIAVSGTMLVTTGLAMLMLRHVWKWSWLLVASISAPILLIELAFFSGNLLKVPEGGYVPLVLGALIGLAMWTWSRGTRDLFQRSRAQAVPLDRFIRQIERGSALHAPGNAIYLSSDPKSSPPALLHNLKHNHVLHGQIVVLTVETCDTPRVRAAERASVEQIDDRFTRVTLRFGFMETPNVNRALGQLRKDTLDFEGRKLSFFLGRRKIVASPTVGMPVWWDRVYILMSRLAADPSDFYHLPRDRVVEMGSQVAV</sequence>
<evidence type="ECO:0000256" key="8">
    <source>
        <dbReference type="ARBA" id="ARBA00022847"/>
    </source>
</evidence>
<evidence type="ECO:0008006" key="18">
    <source>
        <dbReference type="Google" id="ProtNLM"/>
    </source>
</evidence>
<keyword evidence="4" id="KW-1003">Cell membrane</keyword>
<keyword evidence="7 13" id="KW-0812">Transmembrane</keyword>
<feature type="transmembrane region" description="Helical" evidence="13">
    <location>
        <begin position="143"/>
        <end position="160"/>
    </location>
</feature>
<keyword evidence="9" id="KW-0630">Potassium</keyword>
<name>A0A5B8L310_9HYPH</name>
<evidence type="ECO:0000256" key="13">
    <source>
        <dbReference type="SAM" id="Phobius"/>
    </source>
</evidence>
<dbReference type="PANTHER" id="PTHR30540">
    <property type="entry name" value="OSMOTIC STRESS POTASSIUM TRANSPORTER"/>
    <property type="match status" value="1"/>
</dbReference>
<comment type="similarity">
    <text evidence="2">Belongs to the HAK/KUP transporter (TC 2.A.72) family.</text>
</comment>
<dbReference type="Pfam" id="PF02705">
    <property type="entry name" value="K_trans"/>
    <property type="match status" value="1"/>
</dbReference>
<feature type="domain" description="K+ potassium transporter C-terminal" evidence="15">
    <location>
        <begin position="193"/>
        <end position="340"/>
    </location>
</feature>
<reference evidence="16" key="1">
    <citation type="submission" date="2020-04" db="EMBL/GenBank/DDBJ databases">
        <title>Nitratireductor sp. nov. isolated from mangrove soil.</title>
        <authorList>
            <person name="Ye Y."/>
        </authorList>
    </citation>
    <scope>NUCLEOTIDE SEQUENCE</scope>
    <source>
        <strain evidence="16">SY7</strain>
    </source>
</reference>
<evidence type="ECO:0000256" key="5">
    <source>
        <dbReference type="ARBA" id="ARBA00022519"/>
    </source>
</evidence>
<dbReference type="InterPro" id="IPR003855">
    <property type="entry name" value="K+_transporter"/>
</dbReference>
<evidence type="ECO:0000256" key="4">
    <source>
        <dbReference type="ARBA" id="ARBA00022475"/>
    </source>
</evidence>
<gene>
    <name evidence="16" type="ORF">FQ775_19455</name>
</gene>
<keyword evidence="11" id="KW-0406">Ion transport</keyword>
<keyword evidence="12 13" id="KW-0472">Membrane</keyword>
<proteinExistence type="inferred from homology"/>
<evidence type="ECO:0000256" key="12">
    <source>
        <dbReference type="ARBA" id="ARBA00023136"/>
    </source>
</evidence>
<evidence type="ECO:0000256" key="2">
    <source>
        <dbReference type="ARBA" id="ARBA00007019"/>
    </source>
</evidence>
<evidence type="ECO:0000256" key="9">
    <source>
        <dbReference type="ARBA" id="ARBA00022958"/>
    </source>
</evidence>
<dbReference type="AlphaFoldDB" id="A0A5B8L310"/>
<dbReference type="PANTHER" id="PTHR30540:SF79">
    <property type="entry name" value="LOW AFFINITY POTASSIUM TRANSPORT SYSTEM PROTEIN KUP"/>
    <property type="match status" value="1"/>
</dbReference>
<evidence type="ECO:0000313" key="16">
    <source>
        <dbReference type="EMBL" id="QDZ02371.2"/>
    </source>
</evidence>
<keyword evidence="10 13" id="KW-1133">Transmembrane helix</keyword>
<dbReference type="GO" id="GO:0016020">
    <property type="term" value="C:membrane"/>
    <property type="evidence" value="ECO:0007669"/>
    <property type="project" value="UniProtKB-SubCell"/>
</dbReference>
<dbReference type="GO" id="GO:0015079">
    <property type="term" value="F:potassium ion transmembrane transporter activity"/>
    <property type="evidence" value="ECO:0007669"/>
    <property type="project" value="InterPro"/>
</dbReference>
<evidence type="ECO:0000256" key="1">
    <source>
        <dbReference type="ARBA" id="ARBA00004141"/>
    </source>
</evidence>
<organism evidence="16 17">
    <name type="scientific">Nitratireductor mangrovi</name>
    <dbReference type="NCBI Taxonomy" id="2599600"/>
    <lineage>
        <taxon>Bacteria</taxon>
        <taxon>Pseudomonadati</taxon>
        <taxon>Pseudomonadota</taxon>
        <taxon>Alphaproteobacteria</taxon>
        <taxon>Hyphomicrobiales</taxon>
        <taxon>Phyllobacteriaceae</taxon>
        <taxon>Nitratireductor</taxon>
    </lineage>
</organism>
<accession>A0A5B8L310</accession>
<dbReference type="EMBL" id="CP042301">
    <property type="protein sequence ID" value="QDZ02371.2"/>
    <property type="molecule type" value="Genomic_DNA"/>
</dbReference>
<evidence type="ECO:0000256" key="6">
    <source>
        <dbReference type="ARBA" id="ARBA00022538"/>
    </source>
</evidence>
<protein>
    <recommendedName>
        <fullName evidence="18">Potassium transporter Kup</fullName>
    </recommendedName>
</protein>
<evidence type="ECO:0000256" key="10">
    <source>
        <dbReference type="ARBA" id="ARBA00022989"/>
    </source>
</evidence>
<dbReference type="GO" id="GO:0015293">
    <property type="term" value="F:symporter activity"/>
    <property type="evidence" value="ECO:0007669"/>
    <property type="project" value="UniProtKB-KW"/>
</dbReference>
<keyword evidence="3" id="KW-0813">Transport</keyword>
<evidence type="ECO:0000256" key="3">
    <source>
        <dbReference type="ARBA" id="ARBA00022448"/>
    </source>
</evidence>
<dbReference type="InterPro" id="IPR053951">
    <property type="entry name" value="K_trans_N"/>
</dbReference>
<evidence type="ECO:0000313" key="17">
    <source>
        <dbReference type="Proteomes" id="UP000321389"/>
    </source>
</evidence>
<dbReference type="RefSeq" id="WP_167812807.1">
    <property type="nucleotide sequence ID" value="NZ_CP042301.2"/>
</dbReference>
<dbReference type="Proteomes" id="UP000321389">
    <property type="component" value="Chromosome"/>
</dbReference>
<evidence type="ECO:0000259" key="15">
    <source>
        <dbReference type="Pfam" id="PF22776"/>
    </source>
</evidence>
<keyword evidence="5" id="KW-0997">Cell inner membrane</keyword>
<feature type="transmembrane region" description="Helical" evidence="13">
    <location>
        <begin position="112"/>
        <end position="131"/>
    </location>
</feature>
<keyword evidence="6" id="KW-0633">Potassium transport</keyword>
<feature type="transmembrane region" description="Helical" evidence="13">
    <location>
        <begin position="56"/>
        <end position="77"/>
    </location>
</feature>
<dbReference type="KEGG" id="niy:FQ775_19455"/>
<dbReference type="Pfam" id="PF22776">
    <property type="entry name" value="K_trans_C"/>
    <property type="match status" value="1"/>
</dbReference>
<evidence type="ECO:0000259" key="14">
    <source>
        <dbReference type="Pfam" id="PF02705"/>
    </source>
</evidence>
<feature type="transmembrane region" description="Helical" evidence="13">
    <location>
        <begin position="83"/>
        <end position="105"/>
    </location>
</feature>
<keyword evidence="17" id="KW-1185">Reference proteome</keyword>
<evidence type="ECO:0000256" key="11">
    <source>
        <dbReference type="ARBA" id="ARBA00023065"/>
    </source>
</evidence>
<evidence type="ECO:0000256" key="7">
    <source>
        <dbReference type="ARBA" id="ARBA00022692"/>
    </source>
</evidence>
<feature type="domain" description="K+ potassium transporter integral membrane" evidence="14">
    <location>
        <begin position="34"/>
        <end position="182"/>
    </location>
</feature>
<keyword evidence="8" id="KW-0769">Symport</keyword>
<comment type="subcellular location">
    <subcellularLocation>
        <location evidence="1">Membrane</location>
        <topology evidence="1">Multi-pass membrane protein</topology>
    </subcellularLocation>
</comment>